<dbReference type="Proteomes" id="UP000185860">
    <property type="component" value="Unassembled WGS sequence"/>
</dbReference>
<comment type="caution">
    <text evidence="1">The sequence shown here is derived from an EMBL/GenBank/DDBJ whole genome shotgun (WGS) entry which is preliminary data.</text>
</comment>
<sequence length="344" mass="39669">MGNFAKNYDIDSNSWGDNLTLITASDFNYLPGVYALFNSAVMNGFKGRLKLLLSQDVDANLVCQHPQMSVINYQPFDGIYHLNIGRLKGLLSLPPGNYLHLDADIIIERPCSHILEPIETSLLVSIDPHPKYDPYDVWVYHQCKTIGISFEELPNYLYVNGGFLGFSLPRDEAFIHEWCELSRIYFQGINRVFGHPYFHFIDQDMLNLLIRKQLGKGKSIVSISPKNIEFSNSDILQDRPFPYTNQKNLPTADHIKYIIHGASLPRPWLQPKSAKSLKARLLNFIKTSGVGALYRKRLPYERAWAYYTCSEDRPIPISAWAERHSFTAYKNWSWRRAYGLTELR</sequence>
<dbReference type="EMBL" id="MRCE01000002">
    <property type="protein sequence ID" value="OKH40433.1"/>
    <property type="molecule type" value="Genomic_DNA"/>
</dbReference>
<protein>
    <recommendedName>
        <fullName evidence="3">Glycosyl transferase</fullName>
    </recommendedName>
</protein>
<evidence type="ECO:0000313" key="1">
    <source>
        <dbReference type="EMBL" id="OKH40433.1"/>
    </source>
</evidence>
<dbReference type="SUPFAM" id="SSF53448">
    <property type="entry name" value="Nucleotide-diphospho-sugar transferases"/>
    <property type="match status" value="1"/>
</dbReference>
<dbReference type="STRING" id="454136.NIES2119_02075"/>
<dbReference type="AlphaFoldDB" id="A0A1U7ISP0"/>
<accession>A0A1U7ISP0</accession>
<gene>
    <name evidence="1" type="ORF">NIES2119_02075</name>
</gene>
<evidence type="ECO:0008006" key="3">
    <source>
        <dbReference type="Google" id="ProtNLM"/>
    </source>
</evidence>
<dbReference type="RefSeq" id="WP_073591813.1">
    <property type="nucleotide sequence ID" value="NZ_MRCE01000002.1"/>
</dbReference>
<reference evidence="1 2" key="1">
    <citation type="submission" date="2016-11" db="EMBL/GenBank/DDBJ databases">
        <title>Draft Genome Sequences of Nine Cyanobacterial Strains from Diverse Habitats.</title>
        <authorList>
            <person name="Zhu T."/>
            <person name="Hou S."/>
            <person name="Lu X."/>
            <person name="Hess W.R."/>
        </authorList>
    </citation>
    <scope>NUCLEOTIDE SEQUENCE [LARGE SCALE GENOMIC DNA]</scope>
    <source>
        <strain evidence="1 2">IAM M-71</strain>
    </source>
</reference>
<dbReference type="OrthoDB" id="8479124at2"/>
<name>A0A1U7ISP0_9CYAN</name>
<evidence type="ECO:0000313" key="2">
    <source>
        <dbReference type="Proteomes" id="UP000185860"/>
    </source>
</evidence>
<proteinExistence type="predicted"/>
<dbReference type="InterPro" id="IPR029044">
    <property type="entry name" value="Nucleotide-diphossugar_trans"/>
</dbReference>
<dbReference type="Gene3D" id="3.90.550.10">
    <property type="entry name" value="Spore Coat Polysaccharide Biosynthesis Protein SpsA, Chain A"/>
    <property type="match status" value="1"/>
</dbReference>
<organism evidence="1 2">
    <name type="scientific">[Phormidium ambiguum] IAM M-71</name>
    <dbReference type="NCBI Taxonomy" id="454136"/>
    <lineage>
        <taxon>Bacteria</taxon>
        <taxon>Bacillati</taxon>
        <taxon>Cyanobacteriota</taxon>
        <taxon>Cyanophyceae</taxon>
        <taxon>Oscillatoriophycideae</taxon>
        <taxon>Aerosakkonematales</taxon>
        <taxon>Aerosakkonemataceae</taxon>
        <taxon>Floridanema</taxon>
    </lineage>
</organism>